<evidence type="ECO:0000313" key="2">
    <source>
        <dbReference type="Proteomes" id="UP000276215"/>
    </source>
</evidence>
<keyword evidence="2" id="KW-1185">Reference proteome</keyword>
<dbReference type="EMBL" id="ML120437">
    <property type="protein sequence ID" value="RPA94390.1"/>
    <property type="molecule type" value="Genomic_DNA"/>
</dbReference>
<name>A0A3N4JD73_9PEZI</name>
<reference evidence="1 2" key="1">
    <citation type="journal article" date="2018" name="Nat. Ecol. Evol.">
        <title>Pezizomycetes genomes reveal the molecular basis of ectomycorrhizal truffle lifestyle.</title>
        <authorList>
            <person name="Murat C."/>
            <person name="Payen T."/>
            <person name="Noel B."/>
            <person name="Kuo A."/>
            <person name="Morin E."/>
            <person name="Chen J."/>
            <person name="Kohler A."/>
            <person name="Krizsan K."/>
            <person name="Balestrini R."/>
            <person name="Da Silva C."/>
            <person name="Montanini B."/>
            <person name="Hainaut M."/>
            <person name="Levati E."/>
            <person name="Barry K.W."/>
            <person name="Belfiori B."/>
            <person name="Cichocki N."/>
            <person name="Clum A."/>
            <person name="Dockter R.B."/>
            <person name="Fauchery L."/>
            <person name="Guy J."/>
            <person name="Iotti M."/>
            <person name="Le Tacon F."/>
            <person name="Lindquist E.A."/>
            <person name="Lipzen A."/>
            <person name="Malagnac F."/>
            <person name="Mello A."/>
            <person name="Molinier V."/>
            <person name="Miyauchi S."/>
            <person name="Poulain J."/>
            <person name="Riccioni C."/>
            <person name="Rubini A."/>
            <person name="Sitrit Y."/>
            <person name="Splivallo R."/>
            <person name="Traeger S."/>
            <person name="Wang M."/>
            <person name="Zifcakova L."/>
            <person name="Wipf D."/>
            <person name="Zambonelli A."/>
            <person name="Paolocci F."/>
            <person name="Nowrousian M."/>
            <person name="Ottonello S."/>
            <person name="Baldrian P."/>
            <person name="Spatafora J.W."/>
            <person name="Henrissat B."/>
            <person name="Nagy L.G."/>
            <person name="Aury J.M."/>
            <person name="Wincker P."/>
            <person name="Grigoriev I.V."/>
            <person name="Bonfante P."/>
            <person name="Martin F.M."/>
        </authorList>
    </citation>
    <scope>NUCLEOTIDE SEQUENCE [LARGE SCALE GENOMIC DNA]</scope>
    <source>
        <strain evidence="1 2">120613-1</strain>
    </source>
</reference>
<dbReference type="AlphaFoldDB" id="A0A3N4JD73"/>
<accession>A0A3N4JD73</accession>
<dbReference type="Proteomes" id="UP000276215">
    <property type="component" value="Unassembled WGS sequence"/>
</dbReference>
<gene>
    <name evidence="1" type="ORF">L873DRAFT_1792973</name>
</gene>
<proteinExistence type="predicted"/>
<evidence type="ECO:0000313" key="1">
    <source>
        <dbReference type="EMBL" id="RPA94390.1"/>
    </source>
</evidence>
<protein>
    <submittedName>
        <fullName evidence="1">Uncharacterized protein</fullName>
    </submittedName>
</protein>
<dbReference type="OrthoDB" id="2506088at2759"/>
<sequence>MWIECFSTLENCDVEEEERMNATICLNLEYSNHQAPSKDLAHHLAIASELLFVAERGVWVDPTTKLLSKAGDSLQNLFHEKGIRKLLRLLKTEKNSNEIYHHTKEFQPHVTHYNELLNWLKMKYLNKNLYSIALLYDKLKLHALSLTNKVSFVRYLGSVYRLDNLVKVELRLKEGDSIKNLSLILLQAYKSSSKRTAIGTSELIEPVSSKRVIVYDNLEALSILNVQYYCNSNCQLMSSISARHIEREPIAGQIWQHDSNLVYFVNPFKL</sequence>
<organism evidence="1 2">
    <name type="scientific">Choiromyces venosus 120613-1</name>
    <dbReference type="NCBI Taxonomy" id="1336337"/>
    <lineage>
        <taxon>Eukaryota</taxon>
        <taxon>Fungi</taxon>
        <taxon>Dikarya</taxon>
        <taxon>Ascomycota</taxon>
        <taxon>Pezizomycotina</taxon>
        <taxon>Pezizomycetes</taxon>
        <taxon>Pezizales</taxon>
        <taxon>Tuberaceae</taxon>
        <taxon>Choiromyces</taxon>
    </lineage>
</organism>